<dbReference type="InterPro" id="IPR027417">
    <property type="entry name" value="P-loop_NTPase"/>
</dbReference>
<dbReference type="InterPro" id="IPR050238">
    <property type="entry name" value="DNA_Rep/Repair_Clamp_Loader"/>
</dbReference>
<name>A0A1Y3XWJ2_9ACTN</name>
<gene>
    <name evidence="1" type="ORF">B5G02_00575</name>
</gene>
<dbReference type="InterPro" id="IPR004622">
    <property type="entry name" value="DNA_pol_HolB"/>
</dbReference>
<evidence type="ECO:0000313" key="1">
    <source>
        <dbReference type="EMBL" id="OUN89882.1"/>
    </source>
</evidence>
<dbReference type="SUPFAM" id="SSF52540">
    <property type="entry name" value="P-loop containing nucleoside triphosphate hydrolases"/>
    <property type="match status" value="1"/>
</dbReference>
<dbReference type="PANTHER" id="PTHR11669">
    <property type="entry name" value="REPLICATION FACTOR C / DNA POLYMERASE III GAMMA-TAU SUBUNIT"/>
    <property type="match status" value="1"/>
</dbReference>
<proteinExistence type="predicted"/>
<sequence>MPPAADNQGRSLLEQLDTQPRVRAYLQRAVESHRTSHAYLFLGAPGSGKLDAAWALAQSLICENGGCGACEACVRVARRTHPDVRLLTPESATGYLIAQIRDLIEEVSLAPVRASRKVYILDRADQLRANTANALLKTLEEPPANVTFILLGTSADTILPTIVSRCQCVPFRLISPEAASQAVMRATGLPLERCRMAVAVAGSPGRATEFLKSVSRPEARRAMLHALDALAHADEADVLNEAKAVTLAVKAPLAEVKSTQEAILKRDEEFLSRGALKQIEDRNKRELTARERSGIMEVLACARSLVRDALVQLEGIPGEPVNADVEDIVARLATGLASPVRALHALEAVTAAERAIQRNVTPQLAFEVMLFDIRKALTCPS</sequence>
<comment type="caution">
    <text evidence="1">The sequence shown here is derived from an EMBL/GenBank/DDBJ whole genome shotgun (WGS) entry which is preliminary data.</text>
</comment>
<dbReference type="PANTHER" id="PTHR11669:SF8">
    <property type="entry name" value="DNA POLYMERASE III SUBUNIT DELTA"/>
    <property type="match status" value="1"/>
</dbReference>
<dbReference type="GO" id="GO:0006261">
    <property type="term" value="P:DNA-templated DNA replication"/>
    <property type="evidence" value="ECO:0007669"/>
    <property type="project" value="TreeGrafter"/>
</dbReference>
<reference evidence="2" key="1">
    <citation type="submission" date="2017-04" db="EMBL/GenBank/DDBJ databases">
        <title>Function of individual gut microbiota members based on whole genome sequencing of pure cultures obtained from chicken caecum.</title>
        <authorList>
            <person name="Medvecky M."/>
            <person name="Cejkova D."/>
            <person name="Polansky O."/>
            <person name="Karasova D."/>
            <person name="Kubasova T."/>
            <person name="Cizek A."/>
            <person name="Rychlik I."/>
        </authorList>
    </citation>
    <scope>NUCLEOTIDE SEQUENCE [LARGE SCALE GENOMIC DNA]</scope>
    <source>
        <strain evidence="2">An5</strain>
    </source>
</reference>
<dbReference type="AlphaFoldDB" id="A0A1Y3XWJ2"/>
<dbReference type="EMBL" id="NFIE01000001">
    <property type="protein sequence ID" value="OUN89882.1"/>
    <property type="molecule type" value="Genomic_DNA"/>
</dbReference>
<dbReference type="Pfam" id="PF13177">
    <property type="entry name" value="DNA_pol3_delta2"/>
    <property type="match status" value="1"/>
</dbReference>
<dbReference type="GO" id="GO:0003887">
    <property type="term" value="F:DNA-directed DNA polymerase activity"/>
    <property type="evidence" value="ECO:0007669"/>
    <property type="project" value="InterPro"/>
</dbReference>
<dbReference type="NCBIfam" id="TIGR00678">
    <property type="entry name" value="holB"/>
    <property type="match status" value="1"/>
</dbReference>
<dbReference type="GO" id="GO:0008408">
    <property type="term" value="F:3'-5' exonuclease activity"/>
    <property type="evidence" value="ECO:0007669"/>
    <property type="project" value="InterPro"/>
</dbReference>
<organism evidence="1 2">
    <name type="scientific">[Collinsella] massiliensis</name>
    <dbReference type="NCBI Taxonomy" id="1232426"/>
    <lineage>
        <taxon>Bacteria</taxon>
        <taxon>Bacillati</taxon>
        <taxon>Actinomycetota</taxon>
        <taxon>Coriobacteriia</taxon>
        <taxon>Coriobacteriales</taxon>
        <taxon>Coriobacteriaceae</taxon>
        <taxon>Enorma</taxon>
    </lineage>
</organism>
<dbReference type="Gene3D" id="3.40.50.300">
    <property type="entry name" value="P-loop containing nucleotide triphosphate hydrolases"/>
    <property type="match status" value="1"/>
</dbReference>
<protein>
    <submittedName>
        <fullName evidence="1">DNA polymerase III subunit delta</fullName>
    </submittedName>
</protein>
<dbReference type="OrthoDB" id="9809531at2"/>
<accession>A0A1Y3XWJ2</accession>
<evidence type="ECO:0000313" key="2">
    <source>
        <dbReference type="Proteomes" id="UP000195781"/>
    </source>
</evidence>
<keyword evidence="2" id="KW-1185">Reference proteome</keyword>
<dbReference type="RefSeq" id="WP_094334760.1">
    <property type="nucleotide sequence ID" value="NZ_NFIE01000001.1"/>
</dbReference>
<dbReference type="Proteomes" id="UP000195781">
    <property type="component" value="Unassembled WGS sequence"/>
</dbReference>